<dbReference type="Pfam" id="PF00899">
    <property type="entry name" value="ThiF"/>
    <property type="match status" value="1"/>
</dbReference>
<evidence type="ECO:0000256" key="1">
    <source>
        <dbReference type="ARBA" id="ARBA00009919"/>
    </source>
</evidence>
<organism evidence="3 4">
    <name type="scientific">Motilimonas pumila</name>
    <dbReference type="NCBI Taxonomy" id="2303987"/>
    <lineage>
        <taxon>Bacteria</taxon>
        <taxon>Pseudomonadati</taxon>
        <taxon>Pseudomonadota</taxon>
        <taxon>Gammaproteobacteria</taxon>
        <taxon>Alteromonadales</taxon>
        <taxon>Alteromonadales genera incertae sedis</taxon>
        <taxon>Motilimonas</taxon>
    </lineage>
</organism>
<dbReference type="PANTHER" id="PTHR10953:SF102">
    <property type="entry name" value="ADENYLYLTRANSFERASE AND SULFURTRANSFERASE MOCS3"/>
    <property type="match status" value="1"/>
</dbReference>
<dbReference type="InterPro" id="IPR045886">
    <property type="entry name" value="ThiF/MoeB/HesA"/>
</dbReference>
<comment type="caution">
    <text evidence="3">The sequence shown here is derived from an EMBL/GenBank/DDBJ whole genome shotgun (WGS) entry which is preliminary data.</text>
</comment>
<dbReference type="InterPro" id="IPR035985">
    <property type="entry name" value="Ubiquitin-activating_enz"/>
</dbReference>
<dbReference type="GO" id="GO:0004792">
    <property type="term" value="F:thiosulfate-cyanide sulfurtransferase activity"/>
    <property type="evidence" value="ECO:0007669"/>
    <property type="project" value="TreeGrafter"/>
</dbReference>
<dbReference type="CDD" id="cd00757">
    <property type="entry name" value="ThiF_MoeB_HesA_family"/>
    <property type="match status" value="1"/>
</dbReference>
<dbReference type="FunFam" id="3.40.50.720:FF:000080">
    <property type="entry name" value="Thiazole biosynthesis adenylyltransferase ThiF"/>
    <property type="match status" value="1"/>
</dbReference>
<dbReference type="SUPFAM" id="SSF69572">
    <property type="entry name" value="Activating enzymes of the ubiquitin-like proteins"/>
    <property type="match status" value="1"/>
</dbReference>
<dbReference type="Proteomes" id="UP000283255">
    <property type="component" value="Unassembled WGS sequence"/>
</dbReference>
<proteinExistence type="inferred from homology"/>
<reference evidence="3 4" key="2">
    <citation type="submission" date="2019-01" db="EMBL/GenBank/DDBJ databases">
        <title>Motilimonas pumilus sp. nov., isolated from the gut of sea cucumber (Apostichopus japonicus).</title>
        <authorList>
            <person name="Wang F.-Q."/>
            <person name="Ren L.-H."/>
            <person name="Lin Y.-W."/>
            <person name="Sun G.-H."/>
            <person name="Du Z.-J."/>
            <person name="Zhao J.-X."/>
            <person name="Liu X.-J."/>
            <person name="Liu L.-J."/>
        </authorList>
    </citation>
    <scope>NUCLEOTIDE SEQUENCE [LARGE SCALE GENOMIC DNA]</scope>
    <source>
        <strain evidence="3 4">PLHSC7-2</strain>
    </source>
</reference>
<dbReference type="InterPro" id="IPR000594">
    <property type="entry name" value="ThiF_NAD_FAD-bd"/>
</dbReference>
<evidence type="ECO:0000259" key="2">
    <source>
        <dbReference type="Pfam" id="PF00899"/>
    </source>
</evidence>
<dbReference type="GO" id="GO:0016779">
    <property type="term" value="F:nucleotidyltransferase activity"/>
    <property type="evidence" value="ECO:0007669"/>
    <property type="project" value="TreeGrafter"/>
</dbReference>
<dbReference type="AlphaFoldDB" id="A0A418YH91"/>
<dbReference type="PANTHER" id="PTHR10953">
    <property type="entry name" value="UBIQUITIN-ACTIVATING ENZYME E1"/>
    <property type="match status" value="1"/>
</dbReference>
<dbReference type="GO" id="GO:0005829">
    <property type="term" value="C:cytosol"/>
    <property type="evidence" value="ECO:0007669"/>
    <property type="project" value="TreeGrafter"/>
</dbReference>
<keyword evidence="4" id="KW-1185">Reference proteome</keyword>
<evidence type="ECO:0000313" key="3">
    <source>
        <dbReference type="EMBL" id="RJG49423.1"/>
    </source>
</evidence>
<sequence length="252" mass="27012">MLTDAETLRYSRHLLLDKVSETGQLKLKAATVLVIGMGGLGSPVALYLAAAGVGNLVLADFDELDVSNLQRQVCYDTSQVGLHKVDAAKARLSELNPEVRIRGIKKKMSAMQLGMEVGLADVVLDCTDNLESRHLVSQVCHRQSTPLIVGAGIRLEGQLMMFDFSQPDSACYHCLFPSTEEQALNCANSGVLGPIVGTIGSLQALEAIKYLVGLPSGIKNQLKLFDGVSLNWQTFNISKDPACPVCSGHGTN</sequence>
<dbReference type="EMBL" id="QZCH01000004">
    <property type="protein sequence ID" value="RJG49423.1"/>
    <property type="molecule type" value="Genomic_DNA"/>
</dbReference>
<dbReference type="OrthoDB" id="9804286at2"/>
<protein>
    <submittedName>
        <fullName evidence="3">HesA/MoeB/ThiF family protein</fullName>
    </submittedName>
</protein>
<accession>A0A418YH91</accession>
<dbReference type="RefSeq" id="WP_119909758.1">
    <property type="nucleotide sequence ID" value="NZ_QZCH01000004.1"/>
</dbReference>
<comment type="similarity">
    <text evidence="1">Belongs to the HesA/MoeB/ThiF family.</text>
</comment>
<feature type="domain" description="THIF-type NAD/FAD binding fold" evidence="2">
    <location>
        <begin position="10"/>
        <end position="245"/>
    </location>
</feature>
<gene>
    <name evidence="3" type="ORF">D1Z90_05535</name>
</gene>
<name>A0A418YH91_9GAMM</name>
<dbReference type="Gene3D" id="3.40.50.720">
    <property type="entry name" value="NAD(P)-binding Rossmann-like Domain"/>
    <property type="match status" value="1"/>
</dbReference>
<reference evidence="3 4" key="1">
    <citation type="submission" date="2018-09" db="EMBL/GenBank/DDBJ databases">
        <authorList>
            <person name="Wang F."/>
        </authorList>
    </citation>
    <scope>NUCLEOTIDE SEQUENCE [LARGE SCALE GENOMIC DNA]</scope>
    <source>
        <strain evidence="3 4">PLHSC7-2</strain>
    </source>
</reference>
<dbReference type="NCBIfam" id="NF004281">
    <property type="entry name" value="PRK05690.1"/>
    <property type="match status" value="1"/>
</dbReference>
<dbReference type="GO" id="GO:0008146">
    <property type="term" value="F:sulfotransferase activity"/>
    <property type="evidence" value="ECO:0007669"/>
    <property type="project" value="TreeGrafter"/>
</dbReference>
<dbReference type="GO" id="GO:0008641">
    <property type="term" value="F:ubiquitin-like modifier activating enzyme activity"/>
    <property type="evidence" value="ECO:0007669"/>
    <property type="project" value="InterPro"/>
</dbReference>
<evidence type="ECO:0000313" key="4">
    <source>
        <dbReference type="Proteomes" id="UP000283255"/>
    </source>
</evidence>